<sequence>MPLAAKSPTRLHVLQNLSLITVSILAIPLSTIVLFSSLVIDSCRHISLEKSSTPREPRDKREPQAQAQPPSPACLAPAPKTILVTGVGMSKGLFIARAFHAAGHVVIGADFEPHSLPVCGRFSKALKRFYRLPSPAEEGRGEKVYTQKLLEIINTEQVDLWISCSGVMSAVADGEAAEAVERHTACVAIQFGSQLTRTLHEKHSFIENTRLLGLNVPETFLVTSVEDAMQVLESMARLGTQKAQRRYVLKSVGVEDAVRADMTLLPLASRAATRAHLARARPCPARPFVLQLFVQGPEYCTHAIVVRGRVVGFTACRSAELLMHYEPLLPDDSIFRALLDYTETYVERMALGLGQEHEYMTGHFSIDFLLDENEQAGKELQLRLFPIECNPRAHTAVVNFGKDGQDMVNAYLSALSHSHSPIANDAVFVSSSTTRHYWIGHDLITRLLLPIFSGKGDWAACGLLERSYVRDVGSAAGVVDV</sequence>
<feature type="compositionally biased region" description="Low complexity" evidence="2">
    <location>
        <begin position="64"/>
        <end position="74"/>
    </location>
</feature>
<dbReference type="SUPFAM" id="SSF56059">
    <property type="entry name" value="Glutathione synthetase ATP-binding domain-like"/>
    <property type="match status" value="1"/>
</dbReference>
<evidence type="ECO:0000256" key="3">
    <source>
        <dbReference type="SAM" id="Phobius"/>
    </source>
</evidence>
<name>A0A8H8RK58_9HELO</name>
<gene>
    <name evidence="5" type="ORF">LOCC1_G006466</name>
</gene>
<keyword evidence="1" id="KW-0547">Nucleotide-binding</keyword>
<feature type="region of interest" description="Disordered" evidence="2">
    <location>
        <begin position="50"/>
        <end position="74"/>
    </location>
</feature>
<keyword evidence="3" id="KW-0472">Membrane</keyword>
<dbReference type="GO" id="GO:0005524">
    <property type="term" value="F:ATP binding"/>
    <property type="evidence" value="ECO:0007669"/>
    <property type="project" value="UniProtKB-UniRule"/>
</dbReference>
<organism evidence="5 6">
    <name type="scientific">Lachnellula occidentalis</name>
    <dbReference type="NCBI Taxonomy" id="215460"/>
    <lineage>
        <taxon>Eukaryota</taxon>
        <taxon>Fungi</taxon>
        <taxon>Dikarya</taxon>
        <taxon>Ascomycota</taxon>
        <taxon>Pezizomycotina</taxon>
        <taxon>Leotiomycetes</taxon>
        <taxon>Helotiales</taxon>
        <taxon>Lachnaceae</taxon>
        <taxon>Lachnellula</taxon>
    </lineage>
</organism>
<keyword evidence="3" id="KW-1133">Transmembrane helix</keyword>
<evidence type="ECO:0000256" key="1">
    <source>
        <dbReference type="PROSITE-ProRule" id="PRU00409"/>
    </source>
</evidence>
<reference evidence="5 6" key="1">
    <citation type="submission" date="2018-05" db="EMBL/GenBank/DDBJ databases">
        <title>Genome sequencing and assembly of the regulated plant pathogen Lachnellula willkommii and related sister species for the development of diagnostic species identification markers.</title>
        <authorList>
            <person name="Giroux E."/>
            <person name="Bilodeau G."/>
        </authorList>
    </citation>
    <scope>NUCLEOTIDE SEQUENCE [LARGE SCALE GENOMIC DNA]</scope>
    <source>
        <strain evidence="5 6">CBS 160.35</strain>
    </source>
</reference>
<evidence type="ECO:0000313" key="6">
    <source>
        <dbReference type="Proteomes" id="UP000443090"/>
    </source>
</evidence>
<keyword evidence="3" id="KW-0812">Transmembrane</keyword>
<feature type="transmembrane region" description="Helical" evidence="3">
    <location>
        <begin position="20"/>
        <end position="40"/>
    </location>
</feature>
<dbReference type="PROSITE" id="PS50975">
    <property type="entry name" value="ATP_GRASP"/>
    <property type="match status" value="1"/>
</dbReference>
<dbReference type="GO" id="GO:0046872">
    <property type="term" value="F:metal ion binding"/>
    <property type="evidence" value="ECO:0007669"/>
    <property type="project" value="InterPro"/>
</dbReference>
<evidence type="ECO:0000256" key="2">
    <source>
        <dbReference type="SAM" id="MobiDB-lite"/>
    </source>
</evidence>
<accession>A0A8H8RK58</accession>
<comment type="caution">
    <text evidence="5">The sequence shown here is derived from an EMBL/GenBank/DDBJ whole genome shotgun (WGS) entry which is preliminary data.</text>
</comment>
<dbReference type="InterPro" id="IPR036291">
    <property type="entry name" value="NAD(P)-bd_dom_sf"/>
</dbReference>
<feature type="compositionally biased region" description="Basic and acidic residues" evidence="2">
    <location>
        <begin position="50"/>
        <end position="63"/>
    </location>
</feature>
<dbReference type="OrthoDB" id="186626at2759"/>
<protein>
    <recommendedName>
        <fullName evidence="4">ATP-grasp domain-containing protein</fullName>
    </recommendedName>
</protein>
<dbReference type="Gene3D" id="3.40.50.20">
    <property type="match status" value="1"/>
</dbReference>
<dbReference type="AlphaFoldDB" id="A0A8H8RK58"/>
<dbReference type="SUPFAM" id="SSF51735">
    <property type="entry name" value="NAD(P)-binding Rossmann-fold domains"/>
    <property type="match status" value="1"/>
</dbReference>
<keyword evidence="1" id="KW-0067">ATP-binding</keyword>
<evidence type="ECO:0000259" key="4">
    <source>
        <dbReference type="PROSITE" id="PS50975"/>
    </source>
</evidence>
<dbReference type="Proteomes" id="UP000443090">
    <property type="component" value="Unassembled WGS sequence"/>
</dbReference>
<evidence type="ECO:0000313" key="5">
    <source>
        <dbReference type="EMBL" id="TVY36251.1"/>
    </source>
</evidence>
<feature type="domain" description="ATP-grasp" evidence="4">
    <location>
        <begin position="206"/>
        <end position="416"/>
    </location>
</feature>
<proteinExistence type="predicted"/>
<dbReference type="EMBL" id="QGMI01000855">
    <property type="protein sequence ID" value="TVY36251.1"/>
    <property type="molecule type" value="Genomic_DNA"/>
</dbReference>
<keyword evidence="6" id="KW-1185">Reference proteome</keyword>
<dbReference type="InterPro" id="IPR011761">
    <property type="entry name" value="ATP-grasp"/>
</dbReference>